<protein>
    <submittedName>
        <fullName evidence="2">Uncharacterized protein</fullName>
    </submittedName>
</protein>
<feature type="compositionally biased region" description="Low complexity" evidence="1">
    <location>
        <begin position="164"/>
        <end position="178"/>
    </location>
</feature>
<evidence type="ECO:0000313" key="3">
    <source>
        <dbReference type="Proteomes" id="UP001164459"/>
    </source>
</evidence>
<name>A0ABY7GS67_9BACT</name>
<dbReference type="Proteomes" id="UP001164459">
    <property type="component" value="Chromosome"/>
</dbReference>
<reference evidence="2" key="1">
    <citation type="submission" date="2022-11" db="EMBL/GenBank/DDBJ databases">
        <title>Minimal conservation of predation-associated metabolite biosynthetic gene clusters underscores biosynthetic potential of Myxococcota including descriptions for ten novel species: Archangium lansinium sp. nov., Myxococcus landrumus sp. nov., Nannocystis bai.</title>
        <authorList>
            <person name="Ahearne A."/>
            <person name="Stevens C."/>
            <person name="Dowd S."/>
        </authorList>
    </citation>
    <scope>NUCLEOTIDE SEQUENCE</scope>
    <source>
        <strain evidence="2">Fl3</strain>
    </source>
</reference>
<keyword evidence="3" id="KW-1185">Reference proteome</keyword>
<evidence type="ECO:0000256" key="1">
    <source>
        <dbReference type="SAM" id="MobiDB-lite"/>
    </source>
</evidence>
<evidence type="ECO:0000313" key="2">
    <source>
        <dbReference type="EMBL" id="WAS89788.1"/>
    </source>
</evidence>
<feature type="region of interest" description="Disordered" evidence="1">
    <location>
        <begin position="164"/>
        <end position="199"/>
    </location>
</feature>
<dbReference type="RefSeq" id="WP_269032098.1">
    <property type="nucleotide sequence ID" value="NZ_CP114040.1"/>
</dbReference>
<gene>
    <name evidence="2" type="ORF">O0S08_26655</name>
</gene>
<proteinExistence type="predicted"/>
<dbReference type="EMBL" id="CP114040">
    <property type="protein sequence ID" value="WAS89788.1"/>
    <property type="molecule type" value="Genomic_DNA"/>
</dbReference>
<organism evidence="2 3">
    <name type="scientific">Nannocystis punicea</name>
    <dbReference type="NCBI Taxonomy" id="2995304"/>
    <lineage>
        <taxon>Bacteria</taxon>
        <taxon>Pseudomonadati</taxon>
        <taxon>Myxococcota</taxon>
        <taxon>Polyangia</taxon>
        <taxon>Nannocystales</taxon>
        <taxon>Nannocystaceae</taxon>
        <taxon>Nannocystis</taxon>
    </lineage>
</organism>
<sequence length="199" mass="21782">MSPPDQQTRRHSVLNCGLNYQTRRFFVLRGDLALAGLEPTLQPPRSEIEARFEVLWQKTLEPALRAGQELSFADAEARMGPNPLLKAKRRYRECIWAGEAFIARISLDGGQCEHLWPASLRPDPSRLVVRFPGAAALARFLAAAEQARRDPAELAVALLVGFSAGAPGPTPRRPASGPHARPESAECVDSPTRRAAARS</sequence>
<accession>A0ABY7GS67</accession>